<proteinExistence type="inferred from homology"/>
<keyword evidence="3 5" id="KW-0808">Transferase</keyword>
<dbReference type="EMBL" id="LUTU01000005">
    <property type="protein sequence ID" value="OAJ68166.1"/>
    <property type="molecule type" value="Genomic_DNA"/>
</dbReference>
<comment type="caution">
    <text evidence="5">The sequence shown here is derived from an EMBL/GenBank/DDBJ whole genome shotgun (WGS) entry which is preliminary data.</text>
</comment>
<reference evidence="5 6" key="1">
    <citation type="submission" date="2016-03" db="EMBL/GenBank/DDBJ databases">
        <title>Draft genome sequence of Gluconobacter cerinus strain CECT 9110.</title>
        <authorList>
            <person name="Sainz F."/>
            <person name="Mas A."/>
            <person name="Torija M.J."/>
        </authorList>
    </citation>
    <scope>NUCLEOTIDE SEQUENCE [LARGE SCALE GENOMIC DNA]</scope>
    <source>
        <strain evidence="5 6">CECT 9110</strain>
    </source>
</reference>
<evidence type="ECO:0000313" key="5">
    <source>
        <dbReference type="EMBL" id="OAJ68166.1"/>
    </source>
</evidence>
<dbReference type="CDD" id="cd03801">
    <property type="entry name" value="GT4_PimA-like"/>
    <property type="match status" value="1"/>
</dbReference>
<dbReference type="Pfam" id="PF00534">
    <property type="entry name" value="Glycos_transf_1"/>
    <property type="match status" value="1"/>
</dbReference>
<sequence length="361" mass="38780">MSLRVLTVLPPRELYAEGHAGAISLLVSRVAFCDDRIIGRAVSGVPLPGGKFVPLKRGIWPLPQRLSYALSCVRAARHFRPDLIEVHNRPDLAMTLSRVAPVRLILHNDPRSMRGAKTAKERSRLAAKVLVCAVSRWVATCFAEGSDIPPRVEIQSNCVDLSVLPAERPRKKQVLFAGRVVADKGVDAFVSAWASLWHQYPDWTAVIMGADRFGPDSPETPFLTQLRPQAAQADVLMTGYRSHPDVLEAMTEAAVVVVPSRWPEPFGMTALEAMACGAAVIVSPFGALPDVVGDAALLAAPDASGALEAALGQLMDNPALRAELGRKGRERAALFSLEAARARLVALRQAAIAFSRGSAAP</sequence>
<dbReference type="InterPro" id="IPR001296">
    <property type="entry name" value="Glyco_trans_1"/>
</dbReference>
<evidence type="ECO:0000259" key="4">
    <source>
        <dbReference type="Pfam" id="PF00534"/>
    </source>
</evidence>
<protein>
    <submittedName>
        <fullName evidence="5">Hexosyltransferase</fullName>
    </submittedName>
</protein>
<evidence type="ECO:0000313" key="6">
    <source>
        <dbReference type="Proteomes" id="UP000077786"/>
    </source>
</evidence>
<organism evidence="5 6">
    <name type="scientific">Gluconobacter cerinus</name>
    <dbReference type="NCBI Taxonomy" id="38307"/>
    <lineage>
        <taxon>Bacteria</taxon>
        <taxon>Pseudomonadati</taxon>
        <taxon>Pseudomonadota</taxon>
        <taxon>Alphaproteobacteria</taxon>
        <taxon>Acetobacterales</taxon>
        <taxon>Acetobacteraceae</taxon>
        <taxon>Gluconobacter</taxon>
    </lineage>
</organism>
<dbReference type="PANTHER" id="PTHR12526:SF640">
    <property type="entry name" value="COLANIC ACID BIOSYNTHESIS GLYCOSYLTRANSFERASE WCAL-RELATED"/>
    <property type="match status" value="1"/>
</dbReference>
<dbReference type="Proteomes" id="UP000077786">
    <property type="component" value="Unassembled WGS sequence"/>
</dbReference>
<dbReference type="GO" id="GO:0016757">
    <property type="term" value="F:glycosyltransferase activity"/>
    <property type="evidence" value="ECO:0007669"/>
    <property type="project" value="UniProtKB-KW"/>
</dbReference>
<dbReference type="AlphaFoldDB" id="A0A1B6VLS1"/>
<dbReference type="PANTHER" id="PTHR12526">
    <property type="entry name" value="GLYCOSYLTRANSFERASE"/>
    <property type="match status" value="1"/>
</dbReference>
<comment type="similarity">
    <text evidence="1">Belongs to the glycosyltransferase group 1 family. Glycosyltransferase 4 subfamily.</text>
</comment>
<keyword evidence="2" id="KW-0328">Glycosyltransferase</keyword>
<gene>
    <name evidence="5" type="ORF">A0123_00869</name>
</gene>
<feature type="domain" description="Glycosyl transferase family 1" evidence="4">
    <location>
        <begin position="168"/>
        <end position="331"/>
    </location>
</feature>
<name>A0A1B6VLS1_9PROT</name>
<evidence type="ECO:0000256" key="1">
    <source>
        <dbReference type="ARBA" id="ARBA00009481"/>
    </source>
</evidence>
<evidence type="ECO:0000256" key="3">
    <source>
        <dbReference type="ARBA" id="ARBA00022679"/>
    </source>
</evidence>
<dbReference type="SUPFAM" id="SSF53756">
    <property type="entry name" value="UDP-Glycosyltransferase/glycogen phosphorylase"/>
    <property type="match status" value="1"/>
</dbReference>
<evidence type="ECO:0000256" key="2">
    <source>
        <dbReference type="ARBA" id="ARBA00022676"/>
    </source>
</evidence>
<dbReference type="Gene3D" id="3.40.50.2000">
    <property type="entry name" value="Glycogen Phosphorylase B"/>
    <property type="match status" value="2"/>
</dbReference>
<dbReference type="PATRIC" id="fig|38307.3.peg.894"/>
<accession>A0A1B6VLS1</accession>